<comment type="caution">
    <text evidence="2">The sequence shown here is derived from an EMBL/GenBank/DDBJ whole genome shotgun (WGS) entry which is preliminary data.</text>
</comment>
<evidence type="ECO:0000256" key="1">
    <source>
        <dbReference type="SAM" id="Phobius"/>
    </source>
</evidence>
<dbReference type="EMBL" id="BMAW01099678">
    <property type="protein sequence ID" value="GFS91154.1"/>
    <property type="molecule type" value="Genomic_DNA"/>
</dbReference>
<name>A0A8X6N373_NEPPI</name>
<keyword evidence="1" id="KW-0812">Transmembrane</keyword>
<protein>
    <submittedName>
        <fullName evidence="2">Uncharacterized protein</fullName>
    </submittedName>
</protein>
<sequence length="100" mass="11297">MDLMNPRAKSLMELNPENGGQAIGPESVELAFRLHADYCMYVRLNGPKISKGFTIYGEAVFYILVGSSIIIRHNFWILLARISCIFQTTDFLKGNVKTLQ</sequence>
<keyword evidence="1" id="KW-1133">Transmembrane helix</keyword>
<accession>A0A8X6N373</accession>
<dbReference type="EMBL" id="BMAW01104198">
    <property type="protein sequence ID" value="GFT13096.1"/>
    <property type="molecule type" value="Genomic_DNA"/>
</dbReference>
<keyword evidence="1" id="KW-0472">Membrane</keyword>
<evidence type="ECO:0000313" key="4">
    <source>
        <dbReference type="Proteomes" id="UP000887013"/>
    </source>
</evidence>
<dbReference type="AlphaFoldDB" id="A0A8X6N373"/>
<evidence type="ECO:0000313" key="2">
    <source>
        <dbReference type="EMBL" id="GFS91154.1"/>
    </source>
</evidence>
<dbReference type="Proteomes" id="UP000887013">
    <property type="component" value="Unassembled WGS sequence"/>
</dbReference>
<feature type="transmembrane region" description="Helical" evidence="1">
    <location>
        <begin position="53"/>
        <end position="71"/>
    </location>
</feature>
<keyword evidence="4" id="KW-1185">Reference proteome</keyword>
<evidence type="ECO:0000313" key="3">
    <source>
        <dbReference type="EMBL" id="GFT13096.1"/>
    </source>
</evidence>
<reference evidence="2" key="1">
    <citation type="submission" date="2020-08" db="EMBL/GenBank/DDBJ databases">
        <title>Multicomponent nature underlies the extraordinary mechanical properties of spider dragline silk.</title>
        <authorList>
            <person name="Kono N."/>
            <person name="Nakamura H."/>
            <person name="Mori M."/>
            <person name="Yoshida Y."/>
            <person name="Ohtoshi R."/>
            <person name="Malay A.D."/>
            <person name="Moran D.A.P."/>
            <person name="Tomita M."/>
            <person name="Numata K."/>
            <person name="Arakawa K."/>
        </authorList>
    </citation>
    <scope>NUCLEOTIDE SEQUENCE</scope>
</reference>
<proteinExistence type="predicted"/>
<gene>
    <name evidence="2" type="ORF">NPIL_141241</name>
    <name evidence="3" type="ORF">NPIL_600041</name>
</gene>
<organism evidence="2 4">
    <name type="scientific">Nephila pilipes</name>
    <name type="common">Giant wood spider</name>
    <name type="synonym">Nephila maculata</name>
    <dbReference type="NCBI Taxonomy" id="299642"/>
    <lineage>
        <taxon>Eukaryota</taxon>
        <taxon>Metazoa</taxon>
        <taxon>Ecdysozoa</taxon>
        <taxon>Arthropoda</taxon>
        <taxon>Chelicerata</taxon>
        <taxon>Arachnida</taxon>
        <taxon>Araneae</taxon>
        <taxon>Araneomorphae</taxon>
        <taxon>Entelegynae</taxon>
        <taxon>Araneoidea</taxon>
        <taxon>Nephilidae</taxon>
        <taxon>Nephila</taxon>
    </lineage>
</organism>